<accession>A0A2K9AU69</accession>
<dbReference type="KEGG" id="kpd:CW740_12145"/>
<proteinExistence type="predicted"/>
<sequence>MRSFLILFLSILFWGCSSTYVSDRQTVSIAQDVDFQLITEHPFTNDFHLLQSAQVNYNNELHDLLFQTEVSEKQLVMVGLSATGTRLFSIQMSAGQITASGLPADDGLKPEHLLADMQLSLWPASSINHALSGAELVQPDATQRLIMRDQKEIIRIKYSHPEFYKGQIHFQHLERGYSLLIEPLSIEETLHEPE</sequence>
<dbReference type="AlphaFoldDB" id="A0A2K9AU69"/>
<organism evidence="1 2">
    <name type="scientific">Kangiella profundi</name>
    <dbReference type="NCBI Taxonomy" id="1561924"/>
    <lineage>
        <taxon>Bacteria</taxon>
        <taxon>Pseudomonadati</taxon>
        <taxon>Pseudomonadota</taxon>
        <taxon>Gammaproteobacteria</taxon>
        <taxon>Kangiellales</taxon>
        <taxon>Kangiellaceae</taxon>
        <taxon>Kangiella</taxon>
    </lineage>
</organism>
<evidence type="ECO:0000313" key="2">
    <source>
        <dbReference type="Proteomes" id="UP000232693"/>
    </source>
</evidence>
<dbReference type="EMBL" id="CP025120">
    <property type="protein sequence ID" value="AUD79963.1"/>
    <property type="molecule type" value="Genomic_DNA"/>
</dbReference>
<gene>
    <name evidence="1" type="ORF">CW740_12145</name>
</gene>
<keyword evidence="2" id="KW-1185">Reference proteome</keyword>
<dbReference type="RefSeq" id="WP_106647819.1">
    <property type="nucleotide sequence ID" value="NZ_BMGO01000001.1"/>
</dbReference>
<dbReference type="InterPro" id="IPR021675">
    <property type="entry name" value="DUF3261"/>
</dbReference>
<dbReference type="Proteomes" id="UP000232693">
    <property type="component" value="Chromosome"/>
</dbReference>
<protein>
    <submittedName>
        <fullName evidence="1">DUF3261 domain-containing protein</fullName>
    </submittedName>
</protein>
<name>A0A2K9AU69_9GAMM</name>
<dbReference type="OrthoDB" id="6228084at2"/>
<reference evidence="1 2" key="1">
    <citation type="submission" date="2017-12" db="EMBL/GenBank/DDBJ databases">
        <title>Kangiella profundi FT102 completed genome.</title>
        <authorList>
            <person name="Xu J."/>
            <person name="Wang J."/>
            <person name="Lu Y."/>
        </authorList>
    </citation>
    <scope>NUCLEOTIDE SEQUENCE [LARGE SCALE GENOMIC DNA]</scope>
    <source>
        <strain evidence="1 2">FT102</strain>
    </source>
</reference>
<dbReference type="Pfam" id="PF11659">
    <property type="entry name" value="DUF3261"/>
    <property type="match status" value="1"/>
</dbReference>
<evidence type="ECO:0000313" key="1">
    <source>
        <dbReference type="EMBL" id="AUD79963.1"/>
    </source>
</evidence>